<comment type="caution">
    <text evidence="2">The sequence shown here is derived from an EMBL/GenBank/DDBJ whole genome shotgun (WGS) entry which is preliminary data.</text>
</comment>
<sequence>MGETEKLLDVLYTGRDRLTSGEIQRQAIVAEASAAVVGRLESLPEGEYTYDEAVDALAVTGRGDDGVGVPAGALSDEDLSRELGHLHETRDDTFRHGSPQALEHHDERTAELEDEFLRRFPERSVDPRRLRT</sequence>
<dbReference type="RefSeq" id="WP_239136857.1">
    <property type="nucleotide sequence ID" value="NZ_BAAAVW010000025.1"/>
</dbReference>
<name>A0A919UHH9_9ACTN</name>
<proteinExistence type="predicted"/>
<dbReference type="Proteomes" id="UP000660611">
    <property type="component" value="Unassembled WGS sequence"/>
</dbReference>
<dbReference type="EMBL" id="BONQ01000157">
    <property type="protein sequence ID" value="GIG51625.1"/>
    <property type="molecule type" value="Genomic_DNA"/>
</dbReference>
<feature type="region of interest" description="Disordered" evidence="1">
    <location>
        <begin position="81"/>
        <end position="108"/>
    </location>
</feature>
<evidence type="ECO:0000313" key="2">
    <source>
        <dbReference type="EMBL" id="GIG51625.1"/>
    </source>
</evidence>
<evidence type="ECO:0000313" key="3">
    <source>
        <dbReference type="Proteomes" id="UP000660611"/>
    </source>
</evidence>
<organism evidence="2 3">
    <name type="scientific">Dactylosporangium siamense</name>
    <dbReference type="NCBI Taxonomy" id="685454"/>
    <lineage>
        <taxon>Bacteria</taxon>
        <taxon>Bacillati</taxon>
        <taxon>Actinomycetota</taxon>
        <taxon>Actinomycetes</taxon>
        <taxon>Micromonosporales</taxon>
        <taxon>Micromonosporaceae</taxon>
        <taxon>Dactylosporangium</taxon>
    </lineage>
</organism>
<keyword evidence="3" id="KW-1185">Reference proteome</keyword>
<feature type="compositionally biased region" description="Basic and acidic residues" evidence="1">
    <location>
        <begin position="81"/>
        <end position="95"/>
    </location>
</feature>
<protein>
    <submittedName>
        <fullName evidence="2">Uncharacterized protein</fullName>
    </submittedName>
</protein>
<accession>A0A919UHH9</accession>
<dbReference type="InterPro" id="IPR046156">
    <property type="entry name" value="DUF6158"/>
</dbReference>
<reference evidence="2" key="1">
    <citation type="submission" date="2021-01" db="EMBL/GenBank/DDBJ databases">
        <title>Whole genome shotgun sequence of Dactylosporangium siamense NBRC 106093.</title>
        <authorList>
            <person name="Komaki H."/>
            <person name="Tamura T."/>
        </authorList>
    </citation>
    <scope>NUCLEOTIDE SEQUENCE</scope>
    <source>
        <strain evidence="2">NBRC 106093</strain>
    </source>
</reference>
<dbReference type="AlphaFoldDB" id="A0A919UHH9"/>
<gene>
    <name evidence="2" type="ORF">Dsi01nite_096660</name>
</gene>
<dbReference type="Pfam" id="PF19655">
    <property type="entry name" value="DUF6158"/>
    <property type="match status" value="1"/>
</dbReference>
<evidence type="ECO:0000256" key="1">
    <source>
        <dbReference type="SAM" id="MobiDB-lite"/>
    </source>
</evidence>